<evidence type="ECO:0000259" key="8">
    <source>
        <dbReference type="Pfam" id="PF00155"/>
    </source>
</evidence>
<evidence type="ECO:0000256" key="6">
    <source>
        <dbReference type="ARBA" id="ARBA00049185"/>
    </source>
</evidence>
<dbReference type="InterPro" id="IPR050596">
    <property type="entry name" value="AspAT/PAT-like"/>
</dbReference>
<comment type="caution">
    <text evidence="9">The sequence shown here is derived from an EMBL/GenBank/DDBJ whole genome shotgun (WGS) entry which is preliminary data.</text>
</comment>
<evidence type="ECO:0000313" key="9">
    <source>
        <dbReference type="EMBL" id="EYD71669.1"/>
    </source>
</evidence>
<feature type="domain" description="Aminotransferase class I/classII large" evidence="8">
    <location>
        <begin position="72"/>
        <end position="423"/>
    </location>
</feature>
<comment type="cofactor">
    <cofactor evidence="1 7">
        <name>pyridoxal 5'-phosphate</name>
        <dbReference type="ChEBI" id="CHEBI:597326"/>
    </cofactor>
</comment>
<proteinExistence type="inferred from homology"/>
<evidence type="ECO:0000256" key="1">
    <source>
        <dbReference type="ARBA" id="ARBA00001933"/>
    </source>
</evidence>
<comment type="similarity">
    <text evidence="2 7">Belongs to the class-I pyridoxal-phosphate-dependent aminotransferase family.</text>
</comment>
<dbReference type="PANTHER" id="PTHR46383">
    <property type="entry name" value="ASPARTATE AMINOTRANSFERASE"/>
    <property type="match status" value="1"/>
</dbReference>
<dbReference type="EC" id="2.6.1.-" evidence="7"/>
<dbReference type="InterPro" id="IPR015424">
    <property type="entry name" value="PyrdxlP-dep_Trfase"/>
</dbReference>
<dbReference type="AlphaFoldDB" id="A0A017HD12"/>
<keyword evidence="3 7" id="KW-0032">Aminotransferase</keyword>
<evidence type="ECO:0000256" key="5">
    <source>
        <dbReference type="ARBA" id="ARBA00022898"/>
    </source>
</evidence>
<dbReference type="STRING" id="1122180.Lokhon_01737"/>
<dbReference type="SUPFAM" id="SSF53383">
    <property type="entry name" value="PLP-dependent transferases"/>
    <property type="match status" value="1"/>
</dbReference>
<dbReference type="PANTHER" id="PTHR46383:SF1">
    <property type="entry name" value="ASPARTATE AMINOTRANSFERASE"/>
    <property type="match status" value="1"/>
</dbReference>
<dbReference type="GO" id="GO:0030170">
    <property type="term" value="F:pyridoxal phosphate binding"/>
    <property type="evidence" value="ECO:0007669"/>
    <property type="project" value="InterPro"/>
</dbReference>
<name>A0A017HD12_9RHOB</name>
<reference evidence="9 10" key="1">
    <citation type="submission" date="2013-03" db="EMBL/GenBank/DDBJ databases">
        <authorList>
            <person name="Fiebig A."/>
            <person name="Goeker M."/>
            <person name="Klenk H.-P.P."/>
        </authorList>
    </citation>
    <scope>NUCLEOTIDE SEQUENCE [LARGE SCALE GENOMIC DNA]</scope>
    <source>
        <strain evidence="9 10">DSM 17492</strain>
    </source>
</reference>
<evidence type="ECO:0000313" key="10">
    <source>
        <dbReference type="Proteomes" id="UP000025047"/>
    </source>
</evidence>
<evidence type="ECO:0000256" key="3">
    <source>
        <dbReference type="ARBA" id="ARBA00022576"/>
    </source>
</evidence>
<comment type="catalytic activity">
    <reaction evidence="6">
        <text>L-aspartate + 2-oxoglutarate = oxaloacetate + L-glutamate</text>
        <dbReference type="Rhea" id="RHEA:21824"/>
        <dbReference type="ChEBI" id="CHEBI:16452"/>
        <dbReference type="ChEBI" id="CHEBI:16810"/>
        <dbReference type="ChEBI" id="CHEBI:29985"/>
        <dbReference type="ChEBI" id="CHEBI:29991"/>
        <dbReference type="EC" id="2.6.1.1"/>
    </reaction>
</comment>
<dbReference type="Proteomes" id="UP000025047">
    <property type="component" value="Unassembled WGS sequence"/>
</dbReference>
<dbReference type="PATRIC" id="fig|1122180.6.peg.1721"/>
<dbReference type="Gene3D" id="3.40.640.10">
    <property type="entry name" value="Type I PLP-dependent aspartate aminotransferase-like (Major domain)"/>
    <property type="match status" value="1"/>
</dbReference>
<evidence type="ECO:0000256" key="4">
    <source>
        <dbReference type="ARBA" id="ARBA00022679"/>
    </source>
</evidence>
<keyword evidence="5" id="KW-0663">Pyridoxal phosphate</keyword>
<sequence>MQPMMMLVLLMSGDLAAAPARVQRLGRLTATPAPGLLGDMTVSHRITHITGGGSDGWDLFRKARRMIAQGRPVIELTIGEHDIRTDPRILDAMDRAARGGHTGYAAVPGIPELRAEIAARVAAQSGVETAPEEVLVVPGGQAGLFMAHHATCETGDGAVYIDPYYATYPGTIRGAGAVALPVAARAEDGFLPRGTDIDAAIDRFDGRVGSVMINTPNNPTGAVYDRATLEEIAALCARRDIWLISDEVYEGQVWQGAHLSPRALPGMAERTLVVGSMSKGHAMTGSRVGWIVGPRAAVAALEDLATHMTYGIPGFVQDAALHALRLGPGFEAEVAAPFRRRRDIAARLLAAQDVVRAVPMQGAMYAFLDIRATGLDGEVFADALLEEKGIAVMPGESFGRAAAGHVRVALTVADDRLERALAELLAFAAKLARKRGAISPPGAA</sequence>
<dbReference type="CDD" id="cd00609">
    <property type="entry name" value="AAT_like"/>
    <property type="match status" value="1"/>
</dbReference>
<dbReference type="InterPro" id="IPR015421">
    <property type="entry name" value="PyrdxlP-dep_Trfase_major"/>
</dbReference>
<gene>
    <name evidence="9" type="ORF">Lokhon_01737</name>
</gene>
<dbReference type="GO" id="GO:0006520">
    <property type="term" value="P:amino acid metabolic process"/>
    <property type="evidence" value="ECO:0007669"/>
    <property type="project" value="InterPro"/>
</dbReference>
<dbReference type="HOGENOM" id="CLU_017584_4_0_5"/>
<dbReference type="GO" id="GO:0004069">
    <property type="term" value="F:L-aspartate:2-oxoglutarate aminotransferase activity"/>
    <property type="evidence" value="ECO:0007669"/>
    <property type="project" value="UniProtKB-EC"/>
</dbReference>
<protein>
    <recommendedName>
        <fullName evidence="7">Aminotransferase</fullName>
        <ecNumber evidence="7">2.6.1.-</ecNumber>
    </recommendedName>
</protein>
<keyword evidence="4 7" id="KW-0808">Transferase</keyword>
<accession>A0A017HD12</accession>
<dbReference type="InterPro" id="IPR004839">
    <property type="entry name" value="Aminotransferase_I/II_large"/>
</dbReference>
<evidence type="ECO:0000256" key="2">
    <source>
        <dbReference type="ARBA" id="ARBA00007441"/>
    </source>
</evidence>
<dbReference type="eggNOG" id="COG0436">
    <property type="taxonomic scope" value="Bacteria"/>
</dbReference>
<organism evidence="9 10">
    <name type="scientific">Limimaricola hongkongensis DSM 17492</name>
    <dbReference type="NCBI Taxonomy" id="1122180"/>
    <lineage>
        <taxon>Bacteria</taxon>
        <taxon>Pseudomonadati</taxon>
        <taxon>Pseudomonadota</taxon>
        <taxon>Alphaproteobacteria</taxon>
        <taxon>Rhodobacterales</taxon>
        <taxon>Paracoccaceae</taxon>
        <taxon>Limimaricola</taxon>
    </lineage>
</organism>
<keyword evidence="10" id="KW-1185">Reference proteome</keyword>
<dbReference type="EMBL" id="APGJ01000006">
    <property type="protein sequence ID" value="EYD71669.1"/>
    <property type="molecule type" value="Genomic_DNA"/>
</dbReference>
<dbReference type="InterPro" id="IPR004838">
    <property type="entry name" value="NHTrfase_class1_PyrdxlP-BS"/>
</dbReference>
<dbReference type="Pfam" id="PF00155">
    <property type="entry name" value="Aminotran_1_2"/>
    <property type="match status" value="1"/>
</dbReference>
<evidence type="ECO:0000256" key="7">
    <source>
        <dbReference type="RuleBase" id="RU000481"/>
    </source>
</evidence>
<dbReference type="PROSITE" id="PS00105">
    <property type="entry name" value="AA_TRANSFER_CLASS_1"/>
    <property type="match status" value="1"/>
</dbReference>